<dbReference type="VEuPathDB" id="VectorBase:GPAI019588"/>
<dbReference type="AlphaFoldDB" id="A0A1A9ZMU9"/>
<dbReference type="EnsemblMetazoa" id="GPAI019588-RA">
    <property type="protein sequence ID" value="GPAI019588-PA"/>
    <property type="gene ID" value="GPAI019588"/>
</dbReference>
<keyword evidence="3" id="KW-1185">Reference proteome</keyword>
<reference evidence="2" key="2">
    <citation type="submission" date="2020-05" db="UniProtKB">
        <authorList>
            <consortium name="EnsemblMetazoa"/>
        </authorList>
    </citation>
    <scope>IDENTIFICATION</scope>
    <source>
        <strain evidence="2">IAEA</strain>
    </source>
</reference>
<accession>A0A1A9ZMU9</accession>
<feature type="compositionally biased region" description="Basic residues" evidence="1">
    <location>
        <begin position="1"/>
        <end position="20"/>
    </location>
</feature>
<reference evidence="3" key="1">
    <citation type="submission" date="2014-03" db="EMBL/GenBank/DDBJ databases">
        <authorList>
            <person name="Aksoy S."/>
            <person name="Warren W."/>
            <person name="Wilson R.K."/>
        </authorList>
    </citation>
    <scope>NUCLEOTIDE SEQUENCE [LARGE SCALE GENOMIC DNA]</scope>
    <source>
        <strain evidence="3">IAEA</strain>
    </source>
</reference>
<feature type="compositionally biased region" description="Acidic residues" evidence="1">
    <location>
        <begin position="79"/>
        <end position="91"/>
    </location>
</feature>
<evidence type="ECO:0000313" key="3">
    <source>
        <dbReference type="Proteomes" id="UP000092445"/>
    </source>
</evidence>
<evidence type="ECO:0000313" key="2">
    <source>
        <dbReference type="EnsemblMetazoa" id="GPAI019588-PA"/>
    </source>
</evidence>
<proteinExistence type="predicted"/>
<dbReference type="Proteomes" id="UP000092445">
    <property type="component" value="Unassembled WGS sequence"/>
</dbReference>
<protein>
    <submittedName>
        <fullName evidence="2">Uncharacterized protein</fullName>
    </submittedName>
</protein>
<evidence type="ECO:0000256" key="1">
    <source>
        <dbReference type="SAM" id="MobiDB-lite"/>
    </source>
</evidence>
<sequence length="105" mass="11825">MCRTQKKKKKQKQKKHKKLKSTLTHVPAECAAEYLVVCALQRPSNKLNNKSSKVSNMNFVPNLLTTDYNDYEHDGHDDNNDDDNDDDDNDNDNVSNDGCGVGGQI</sequence>
<feature type="region of interest" description="Disordered" evidence="1">
    <location>
        <begin position="1"/>
        <end position="23"/>
    </location>
</feature>
<feature type="region of interest" description="Disordered" evidence="1">
    <location>
        <begin position="66"/>
        <end position="105"/>
    </location>
</feature>
<organism evidence="2 3">
    <name type="scientific">Glossina pallidipes</name>
    <name type="common">Tsetse fly</name>
    <dbReference type="NCBI Taxonomy" id="7398"/>
    <lineage>
        <taxon>Eukaryota</taxon>
        <taxon>Metazoa</taxon>
        <taxon>Ecdysozoa</taxon>
        <taxon>Arthropoda</taxon>
        <taxon>Hexapoda</taxon>
        <taxon>Insecta</taxon>
        <taxon>Pterygota</taxon>
        <taxon>Neoptera</taxon>
        <taxon>Endopterygota</taxon>
        <taxon>Diptera</taxon>
        <taxon>Brachycera</taxon>
        <taxon>Muscomorpha</taxon>
        <taxon>Hippoboscoidea</taxon>
        <taxon>Glossinidae</taxon>
        <taxon>Glossina</taxon>
    </lineage>
</organism>
<name>A0A1A9ZMU9_GLOPL</name>